<dbReference type="EMBL" id="MU006104">
    <property type="protein sequence ID" value="KAF2836390.1"/>
    <property type="molecule type" value="Genomic_DNA"/>
</dbReference>
<name>A0A9P4S738_9PEZI</name>
<dbReference type="PANTHER" id="PTHR40642:SF1">
    <property type="entry name" value="YALI0F31295P"/>
    <property type="match status" value="1"/>
</dbReference>
<evidence type="ECO:0000256" key="1">
    <source>
        <dbReference type="SAM" id="MobiDB-lite"/>
    </source>
</evidence>
<dbReference type="Proteomes" id="UP000799429">
    <property type="component" value="Unassembled WGS sequence"/>
</dbReference>
<dbReference type="Pfam" id="PF12720">
    <property type="entry name" value="DUF3807"/>
    <property type="match status" value="1"/>
</dbReference>
<protein>
    <submittedName>
        <fullName evidence="2">Uncharacterized protein</fullName>
    </submittedName>
</protein>
<feature type="region of interest" description="Disordered" evidence="1">
    <location>
        <begin position="91"/>
        <end position="186"/>
    </location>
</feature>
<evidence type="ECO:0000313" key="3">
    <source>
        <dbReference type="Proteomes" id="UP000799429"/>
    </source>
</evidence>
<dbReference type="PANTHER" id="PTHR40642">
    <property type="entry name" value="YALI0F31295P"/>
    <property type="match status" value="1"/>
</dbReference>
<feature type="compositionally biased region" description="Basic residues" evidence="1">
    <location>
        <begin position="143"/>
        <end position="155"/>
    </location>
</feature>
<proteinExistence type="predicted"/>
<feature type="compositionally biased region" description="Basic and acidic residues" evidence="1">
    <location>
        <begin position="164"/>
        <end position="178"/>
    </location>
</feature>
<keyword evidence="3" id="KW-1185">Reference proteome</keyword>
<feature type="compositionally biased region" description="Basic and acidic residues" evidence="1">
    <location>
        <begin position="91"/>
        <end position="104"/>
    </location>
</feature>
<accession>A0A9P4S738</accession>
<comment type="caution">
    <text evidence="2">The sequence shown here is derived from an EMBL/GenBank/DDBJ whole genome shotgun (WGS) entry which is preliminary data.</text>
</comment>
<gene>
    <name evidence="2" type="ORF">M501DRAFT_987551</name>
</gene>
<evidence type="ECO:0000313" key="2">
    <source>
        <dbReference type="EMBL" id="KAF2836390.1"/>
    </source>
</evidence>
<dbReference type="OrthoDB" id="5422320at2759"/>
<organism evidence="2 3">
    <name type="scientific">Patellaria atrata CBS 101060</name>
    <dbReference type="NCBI Taxonomy" id="1346257"/>
    <lineage>
        <taxon>Eukaryota</taxon>
        <taxon>Fungi</taxon>
        <taxon>Dikarya</taxon>
        <taxon>Ascomycota</taxon>
        <taxon>Pezizomycotina</taxon>
        <taxon>Dothideomycetes</taxon>
        <taxon>Dothideomycetes incertae sedis</taxon>
        <taxon>Patellariales</taxon>
        <taxon>Patellariaceae</taxon>
        <taxon>Patellaria</taxon>
    </lineage>
</organism>
<reference evidence="2" key="1">
    <citation type="journal article" date="2020" name="Stud. Mycol.">
        <title>101 Dothideomycetes genomes: a test case for predicting lifestyles and emergence of pathogens.</title>
        <authorList>
            <person name="Haridas S."/>
            <person name="Albert R."/>
            <person name="Binder M."/>
            <person name="Bloem J."/>
            <person name="Labutti K."/>
            <person name="Salamov A."/>
            <person name="Andreopoulos B."/>
            <person name="Baker S."/>
            <person name="Barry K."/>
            <person name="Bills G."/>
            <person name="Bluhm B."/>
            <person name="Cannon C."/>
            <person name="Castanera R."/>
            <person name="Culley D."/>
            <person name="Daum C."/>
            <person name="Ezra D."/>
            <person name="Gonzalez J."/>
            <person name="Henrissat B."/>
            <person name="Kuo A."/>
            <person name="Liang C."/>
            <person name="Lipzen A."/>
            <person name="Lutzoni F."/>
            <person name="Magnuson J."/>
            <person name="Mondo S."/>
            <person name="Nolan M."/>
            <person name="Ohm R."/>
            <person name="Pangilinan J."/>
            <person name="Park H.-J."/>
            <person name="Ramirez L."/>
            <person name="Alfaro M."/>
            <person name="Sun H."/>
            <person name="Tritt A."/>
            <person name="Yoshinaga Y."/>
            <person name="Zwiers L.-H."/>
            <person name="Turgeon B."/>
            <person name="Goodwin S."/>
            <person name="Spatafora J."/>
            <person name="Crous P."/>
            <person name="Grigoriev I."/>
        </authorList>
    </citation>
    <scope>NUCLEOTIDE SEQUENCE</scope>
    <source>
        <strain evidence="2">CBS 101060</strain>
    </source>
</reference>
<sequence>MDIHTHTLNQSPASMLNIPTVTEDDLRAFHQKHFPEAPAPSSFVWTAEQSSDAEEDDDLGYYPDGVKRTLTDEQIKIFRHSEIQQLLHERRLEREQEVSESIKSDDDDGPSTLHNTLRASASIVKRPNEVPTIGRVQQSSQQTKKKKKKNKKRKRSLEPVETEDTTHRREAREADDQKNVVVELDY</sequence>
<dbReference type="InterPro" id="IPR024526">
    <property type="entry name" value="DUF3807"/>
</dbReference>
<dbReference type="AlphaFoldDB" id="A0A9P4S738"/>